<reference evidence="1 2" key="1">
    <citation type="submission" date="2015-09" db="EMBL/GenBank/DDBJ databases">
        <title>Sorangium comparison.</title>
        <authorList>
            <person name="Zaburannyi N."/>
            <person name="Bunk B."/>
            <person name="Overmann J."/>
            <person name="Mueller R."/>
        </authorList>
    </citation>
    <scope>NUCLEOTIDE SEQUENCE [LARGE SCALE GENOMIC DNA]</scope>
    <source>
        <strain evidence="1 2">So ce26</strain>
    </source>
</reference>
<dbReference type="AlphaFoldDB" id="A0A2L0ETG2"/>
<organism evidence="1 2">
    <name type="scientific">Sorangium cellulosum</name>
    <name type="common">Polyangium cellulosum</name>
    <dbReference type="NCBI Taxonomy" id="56"/>
    <lineage>
        <taxon>Bacteria</taxon>
        <taxon>Pseudomonadati</taxon>
        <taxon>Myxococcota</taxon>
        <taxon>Polyangia</taxon>
        <taxon>Polyangiales</taxon>
        <taxon>Polyangiaceae</taxon>
        <taxon>Sorangium</taxon>
    </lineage>
</organism>
<dbReference type="RefSeq" id="WP_159397104.1">
    <property type="nucleotide sequence ID" value="NZ_CP012673.1"/>
</dbReference>
<dbReference type="Proteomes" id="UP000238348">
    <property type="component" value="Chromosome"/>
</dbReference>
<dbReference type="EMBL" id="CP012673">
    <property type="protein sequence ID" value="AUX42598.1"/>
    <property type="molecule type" value="Genomic_DNA"/>
</dbReference>
<sequence length="562" mass="63119">MASKANIPKGRSASLTAKQREQAELTEFIGDLGEDLFVPWCTKAELLATKPGRDRKGWDYYVEDNAKGRSDAPLDARPPEFSCKVQVKATTAGKRQIQIKLDNWERAVKEPIPWFFLVYVFEGRTVQAAYITHVGDKLIERVLKRLRELDTPSNTKPLHKQSILLTWTNKDRIDHNDGTALRAFIRDHIGDDTLAYVLHKAKLQTTSGFDRRPTQVTLTMPPMHRAAAYDLMADFAIGLVEQMPVSTIRTVESRFGIPREIRNASTEATLSLKDRPSEGVTRVTFSNPDRTSAATVDCDRYLAHSVFPFLPQSHWKLRLRSPFVSMILYQRRMSISTSFDADRTLPIADLSIVSRLLELINSSDSDGLRVEFDHGQGRRSRIGPSKTTFGVPSDVLENVRTCRQFAMLAAHFGIPDSTLIRPIDIILHRDIVACMAGFFDRSAGNVSVRIPFNKHNTQLRYAIMLPAFLPVADDLLAAIFAVVGPATVVADDHSGEEMLEVQGEVRCLSKQVVPKKEWQNRDFKKRIRSLAASLDAEGLIVSMPRDVAEPEARRAKKGRSSK</sequence>
<dbReference type="OrthoDB" id="6878627at2"/>
<accession>A0A2L0ETG2</accession>
<evidence type="ECO:0000313" key="1">
    <source>
        <dbReference type="EMBL" id="AUX42598.1"/>
    </source>
</evidence>
<name>A0A2L0ETG2_SORCE</name>
<evidence type="ECO:0008006" key="3">
    <source>
        <dbReference type="Google" id="ProtNLM"/>
    </source>
</evidence>
<proteinExistence type="predicted"/>
<gene>
    <name evidence="1" type="ORF">SOCE26_040310</name>
</gene>
<evidence type="ECO:0000313" key="2">
    <source>
        <dbReference type="Proteomes" id="UP000238348"/>
    </source>
</evidence>
<protein>
    <recommendedName>
        <fullName evidence="3">DUF4365 domain-containing protein</fullName>
    </recommendedName>
</protein>